<accession>A0A212K9K2</accession>
<name>A0A212K9K2_9DELT</name>
<keyword evidence="1" id="KW-0732">Signal</keyword>
<proteinExistence type="predicted"/>
<reference evidence="2" key="1">
    <citation type="submission" date="2016-04" db="EMBL/GenBank/DDBJ databases">
        <authorList>
            <person name="Evans L.H."/>
            <person name="Alamgir A."/>
            <person name="Owens N."/>
            <person name="Weber N.D."/>
            <person name="Virtaneva K."/>
            <person name="Barbian K."/>
            <person name="Babar A."/>
            <person name="Rosenke K."/>
        </authorList>
    </citation>
    <scope>NUCLEOTIDE SEQUENCE</scope>
    <source>
        <strain evidence="2">86</strain>
    </source>
</reference>
<gene>
    <name evidence="2" type="ORF">KL86DPRO_40043</name>
</gene>
<sequence>MVFCFSLCTLLSFPASGAAASPPEGLAPEEITGLSIHYSHMSTESESSFDLRDDKGEILFSCNFFTVDGQEITLKDVPVDPEYMRRLRETAKEHHFAQIQEQRPPSEIFILDEPMSFMHIEWPGGKRKSFNYWPTHEVETLFREIADACVNKPGAPEEISALYYTYTHTPRTKNFHFGLYHDEGNFLLFAQYYPEGATHAVAFEGVPVDPAHMQRLREIIRAHNIANMRGKALHHKELAFSYPYTMLNLYWPDMRFVQLGRPASGSEELEAFFRNLIQEYAPK</sequence>
<evidence type="ECO:0000256" key="1">
    <source>
        <dbReference type="SAM" id="SignalP"/>
    </source>
</evidence>
<feature type="chain" id="PRO_5013324382" evidence="1">
    <location>
        <begin position="21"/>
        <end position="283"/>
    </location>
</feature>
<organism evidence="2">
    <name type="scientific">uncultured delta proteobacterium</name>
    <dbReference type="NCBI Taxonomy" id="34034"/>
    <lineage>
        <taxon>Bacteria</taxon>
        <taxon>Deltaproteobacteria</taxon>
        <taxon>environmental samples</taxon>
    </lineage>
</organism>
<feature type="signal peptide" evidence="1">
    <location>
        <begin position="1"/>
        <end position="20"/>
    </location>
</feature>
<dbReference type="AlphaFoldDB" id="A0A212K9K2"/>
<evidence type="ECO:0000313" key="2">
    <source>
        <dbReference type="EMBL" id="SBW08205.1"/>
    </source>
</evidence>
<protein>
    <submittedName>
        <fullName evidence="2">Uncharacterized protein</fullName>
    </submittedName>
</protein>
<dbReference type="EMBL" id="FLUQ01000004">
    <property type="protein sequence ID" value="SBW08205.1"/>
    <property type="molecule type" value="Genomic_DNA"/>
</dbReference>